<keyword evidence="3" id="KW-1185">Reference proteome</keyword>
<dbReference type="AlphaFoldDB" id="A0AAW1IZB0"/>
<evidence type="ECO:0000256" key="1">
    <source>
        <dbReference type="SAM" id="Phobius"/>
    </source>
</evidence>
<sequence>MRTTGYAGNYHAWRPLAAVPSKEMRPYTVSGPSVYYNRRGLPVFNNKAMVSGLVAVMNNVSSAASTDEDNSVWYKIENSVRGSGNVPFGQTNSTYVFDGIFNASIELFDLGNQSNGTGDRAVEDTFELVTMIGTAVVLGLLILATVIGK</sequence>
<evidence type="ECO:0000313" key="3">
    <source>
        <dbReference type="Proteomes" id="UP001458880"/>
    </source>
</evidence>
<name>A0AAW1IZB0_POPJA</name>
<accession>A0AAW1IZB0</accession>
<dbReference type="Proteomes" id="UP001458880">
    <property type="component" value="Unassembled WGS sequence"/>
</dbReference>
<reference evidence="2 3" key="1">
    <citation type="journal article" date="2024" name="BMC Genomics">
        <title>De novo assembly and annotation of Popillia japonica's genome with initial clues to its potential as an invasive pest.</title>
        <authorList>
            <person name="Cucini C."/>
            <person name="Boschi S."/>
            <person name="Funari R."/>
            <person name="Cardaioli E."/>
            <person name="Iannotti N."/>
            <person name="Marturano G."/>
            <person name="Paoli F."/>
            <person name="Bruttini M."/>
            <person name="Carapelli A."/>
            <person name="Frati F."/>
            <person name="Nardi F."/>
        </authorList>
    </citation>
    <scope>NUCLEOTIDE SEQUENCE [LARGE SCALE GENOMIC DNA]</scope>
    <source>
        <strain evidence="2">DMR45628</strain>
    </source>
</reference>
<evidence type="ECO:0000313" key="2">
    <source>
        <dbReference type="EMBL" id="KAK9695496.1"/>
    </source>
</evidence>
<keyword evidence="1" id="KW-1133">Transmembrane helix</keyword>
<feature type="transmembrane region" description="Helical" evidence="1">
    <location>
        <begin position="128"/>
        <end position="147"/>
    </location>
</feature>
<comment type="caution">
    <text evidence="2">The sequence shown here is derived from an EMBL/GenBank/DDBJ whole genome shotgun (WGS) entry which is preliminary data.</text>
</comment>
<organism evidence="2 3">
    <name type="scientific">Popillia japonica</name>
    <name type="common">Japanese beetle</name>
    <dbReference type="NCBI Taxonomy" id="7064"/>
    <lineage>
        <taxon>Eukaryota</taxon>
        <taxon>Metazoa</taxon>
        <taxon>Ecdysozoa</taxon>
        <taxon>Arthropoda</taxon>
        <taxon>Hexapoda</taxon>
        <taxon>Insecta</taxon>
        <taxon>Pterygota</taxon>
        <taxon>Neoptera</taxon>
        <taxon>Endopterygota</taxon>
        <taxon>Coleoptera</taxon>
        <taxon>Polyphaga</taxon>
        <taxon>Scarabaeiformia</taxon>
        <taxon>Scarabaeidae</taxon>
        <taxon>Rutelinae</taxon>
        <taxon>Popillia</taxon>
    </lineage>
</organism>
<keyword evidence="1" id="KW-0812">Transmembrane</keyword>
<keyword evidence="1" id="KW-0472">Membrane</keyword>
<dbReference type="EMBL" id="JASPKY010000479">
    <property type="protein sequence ID" value="KAK9695496.1"/>
    <property type="molecule type" value="Genomic_DNA"/>
</dbReference>
<proteinExistence type="predicted"/>
<gene>
    <name evidence="2" type="ORF">QE152_g32534</name>
</gene>
<protein>
    <submittedName>
        <fullName evidence="2">Uncharacterized protein</fullName>
    </submittedName>
</protein>